<sequence>MLAALALMVPAASPAHPPAASMARSPLEQLFAEWRSFVHALPAATGAGPDYGTDATARKLADLPQWRARLQRIDRTGWSQQTIDDARLIEAEINGYDFFLRVLKPWARDPSFYATVFADQSDVPAHEGPSAEPNIDLWSFAWPLAPADDRRLTALLRTVPGTLNAARVNLAGSQAADLWRYGGRNFREQSETLASLADGTLTLRSLDGRRPATMTGASTALRQAIAEARTATDAFTAWVAAEAPKRRGPSGIGKAQYDWYTKNVLLSPYDWAAQELLLQRELDRSLASLRLEEARNRSLPPIVPIDDPVAYARMARVRTDRFNDFLVATGIIPDRPYFRAALEAQTSSYVRPAERNFFSHGAALDPLPLLSHSTHWIELARLKHEPHPDPIRRPAPLFNIFADRSEGFATAMEEIVMQAGLYDDLPHGRELVWIMLANRAARGLASLRVQANEWDLDTAGRFHAEWTPRGWSNPASRLVGFEQLLYLRQPGYGTSYILGKLQLDHLLAARSHAADQRRQPFSISATFADILAAGIVPPALIENELKEQ</sequence>
<evidence type="ECO:0000313" key="1">
    <source>
        <dbReference type="EMBL" id="MBJ6123464.1"/>
    </source>
</evidence>
<gene>
    <name evidence="1" type="ORF">JAO74_16885</name>
</gene>
<reference evidence="2" key="1">
    <citation type="submission" date="2020-12" db="EMBL/GenBank/DDBJ databases">
        <title>Hymenobacter sp.</title>
        <authorList>
            <person name="Kim M.K."/>
        </authorList>
    </citation>
    <scope>NUCLEOTIDE SEQUENCE [LARGE SCALE GENOMIC DNA]</scope>
    <source>
        <strain evidence="2">BT553</strain>
    </source>
</reference>
<name>A0ABS0XTU4_9SPHN</name>
<accession>A0ABS0XTU4</accession>
<organism evidence="1 2">
    <name type="scientific">Sphingomonas mollis</name>
    <dbReference type="NCBI Taxonomy" id="2795726"/>
    <lineage>
        <taxon>Bacteria</taxon>
        <taxon>Pseudomonadati</taxon>
        <taxon>Pseudomonadota</taxon>
        <taxon>Alphaproteobacteria</taxon>
        <taxon>Sphingomonadales</taxon>
        <taxon>Sphingomonadaceae</taxon>
        <taxon>Sphingomonas</taxon>
    </lineage>
</organism>
<keyword evidence="2" id="KW-1185">Reference proteome</keyword>
<evidence type="ECO:0008006" key="3">
    <source>
        <dbReference type="Google" id="ProtNLM"/>
    </source>
</evidence>
<dbReference type="Proteomes" id="UP000640426">
    <property type="component" value="Unassembled WGS sequence"/>
</dbReference>
<protein>
    <recommendedName>
        <fullName evidence="3">DUF885 domain-containing protein</fullName>
    </recommendedName>
</protein>
<evidence type="ECO:0000313" key="2">
    <source>
        <dbReference type="Proteomes" id="UP000640426"/>
    </source>
</evidence>
<dbReference type="RefSeq" id="WP_199040954.1">
    <property type="nucleotide sequence ID" value="NZ_JAELXS010000013.1"/>
</dbReference>
<dbReference type="EMBL" id="JAELXS010000013">
    <property type="protein sequence ID" value="MBJ6123464.1"/>
    <property type="molecule type" value="Genomic_DNA"/>
</dbReference>
<proteinExistence type="predicted"/>
<comment type="caution">
    <text evidence="1">The sequence shown here is derived from an EMBL/GenBank/DDBJ whole genome shotgun (WGS) entry which is preliminary data.</text>
</comment>